<reference evidence="1 2" key="1">
    <citation type="submission" date="2017-11" db="EMBL/GenBank/DDBJ databases">
        <title>Draft Genome Sequence of Sporolactobacillus inulinus NBRC 111894 Isolated from Koso, a Japanese Sugar-Vegetable Fermented Beverage.</title>
        <authorList>
            <person name="Chiou T.Y."/>
            <person name="Oshima K."/>
            <person name="Suda W."/>
            <person name="Hattori M."/>
            <person name="Takahashi T."/>
        </authorList>
    </citation>
    <scope>NUCLEOTIDE SEQUENCE [LARGE SCALE GENOMIC DNA]</scope>
    <source>
        <strain evidence="1 2">NBRC111894</strain>
    </source>
</reference>
<sequence length="64" mass="7488">MDDRPEHVFYQIDLLKQLKLDVPQVVALVLRLRQQGIRLPDPIIHVEQCIDALTAVREEDYGTY</sequence>
<proteinExistence type="predicted"/>
<organism evidence="1 2">
    <name type="scientific">Sporolactobacillus inulinus</name>
    <dbReference type="NCBI Taxonomy" id="2078"/>
    <lineage>
        <taxon>Bacteria</taxon>
        <taxon>Bacillati</taxon>
        <taxon>Bacillota</taxon>
        <taxon>Bacilli</taxon>
        <taxon>Bacillales</taxon>
        <taxon>Sporolactobacillaceae</taxon>
        <taxon>Sporolactobacillus</taxon>
    </lineage>
</organism>
<dbReference type="RefSeq" id="WP_262392902.1">
    <property type="nucleotide sequence ID" value="NZ_BEXB01000021.1"/>
</dbReference>
<dbReference type="EMBL" id="BEXB01000021">
    <property type="protein sequence ID" value="GAY77129.1"/>
    <property type="molecule type" value="Genomic_DNA"/>
</dbReference>
<dbReference type="Proteomes" id="UP000319716">
    <property type="component" value="Unassembled WGS sequence"/>
</dbReference>
<accession>A0A4Y1ZDL8</accession>
<protein>
    <submittedName>
        <fullName evidence="1">ATPase component of general energizing module of ECF transporters</fullName>
    </submittedName>
</protein>
<gene>
    <name evidence="1" type="ORF">NBRC111894_2683</name>
</gene>
<name>A0A4Y1ZDL8_9BACL</name>
<comment type="caution">
    <text evidence="1">The sequence shown here is derived from an EMBL/GenBank/DDBJ whole genome shotgun (WGS) entry which is preliminary data.</text>
</comment>
<evidence type="ECO:0000313" key="2">
    <source>
        <dbReference type="Proteomes" id="UP000319716"/>
    </source>
</evidence>
<dbReference type="AlphaFoldDB" id="A0A4Y1ZDL8"/>
<evidence type="ECO:0000313" key="1">
    <source>
        <dbReference type="EMBL" id="GAY77129.1"/>
    </source>
</evidence>